<evidence type="ECO:0000313" key="4">
    <source>
        <dbReference type="Proteomes" id="UP000494040"/>
    </source>
</evidence>
<feature type="compositionally biased region" description="Gly residues" evidence="1">
    <location>
        <begin position="138"/>
        <end position="150"/>
    </location>
</feature>
<evidence type="ECO:0000313" key="3">
    <source>
        <dbReference type="EnsemblMetazoa" id="XP_014262633.1"/>
    </source>
</evidence>
<evidence type="ECO:0000256" key="2">
    <source>
        <dbReference type="SAM" id="SignalP"/>
    </source>
</evidence>
<sequence>MLLPLVLLPCLGLLASGLALPTSPPDPLNRALTDPNFVPPKDDLATARDAPVNGPLAQGLLAPLNQGEDVTRTKRHHCHKCSSGAYGGGGYGGGYVVPSKVVVVPVSIQKGWGGGGYGHKGGRGGCLSGCGGDRYEEGGGYPVGGGGGGSWSHSQASSSSGSSSWGKK</sequence>
<dbReference type="RefSeq" id="XP_014262633.1">
    <property type="nucleotide sequence ID" value="XM_014407147.1"/>
</dbReference>
<proteinExistence type="predicted"/>
<protein>
    <recommendedName>
        <fullName evidence="5">CPR type cuticle protein</fullName>
    </recommendedName>
</protein>
<accession>A0A8I6SCI9</accession>
<evidence type="ECO:0000256" key="1">
    <source>
        <dbReference type="SAM" id="MobiDB-lite"/>
    </source>
</evidence>
<reference evidence="3" key="1">
    <citation type="submission" date="2022-01" db="UniProtKB">
        <authorList>
            <consortium name="EnsemblMetazoa"/>
        </authorList>
    </citation>
    <scope>IDENTIFICATION</scope>
</reference>
<dbReference type="AlphaFoldDB" id="A0A8I6SCI9"/>
<feature type="chain" id="PRO_5035228477" description="CPR type cuticle protein" evidence="2">
    <location>
        <begin position="20"/>
        <end position="168"/>
    </location>
</feature>
<dbReference type="Proteomes" id="UP000494040">
    <property type="component" value="Unassembled WGS sequence"/>
</dbReference>
<feature type="region of interest" description="Disordered" evidence="1">
    <location>
        <begin position="138"/>
        <end position="168"/>
    </location>
</feature>
<feature type="compositionally biased region" description="Low complexity" evidence="1">
    <location>
        <begin position="151"/>
        <end position="168"/>
    </location>
</feature>
<organism evidence="3 4">
    <name type="scientific">Cimex lectularius</name>
    <name type="common">Bed bug</name>
    <name type="synonym">Acanthia lectularia</name>
    <dbReference type="NCBI Taxonomy" id="79782"/>
    <lineage>
        <taxon>Eukaryota</taxon>
        <taxon>Metazoa</taxon>
        <taxon>Ecdysozoa</taxon>
        <taxon>Arthropoda</taxon>
        <taxon>Hexapoda</taxon>
        <taxon>Insecta</taxon>
        <taxon>Pterygota</taxon>
        <taxon>Neoptera</taxon>
        <taxon>Paraneoptera</taxon>
        <taxon>Hemiptera</taxon>
        <taxon>Heteroptera</taxon>
        <taxon>Panheteroptera</taxon>
        <taxon>Cimicomorpha</taxon>
        <taxon>Cimicidae</taxon>
        <taxon>Cimex</taxon>
    </lineage>
</organism>
<keyword evidence="2" id="KW-0732">Signal</keyword>
<dbReference type="OrthoDB" id="10577213at2759"/>
<keyword evidence="4" id="KW-1185">Reference proteome</keyword>
<feature type="signal peptide" evidence="2">
    <location>
        <begin position="1"/>
        <end position="19"/>
    </location>
</feature>
<dbReference type="EnsemblMetazoa" id="XM_014407147.1">
    <property type="protein sequence ID" value="XP_014262633.1"/>
    <property type="gene ID" value="LOC106674430"/>
</dbReference>
<dbReference type="GeneID" id="106674430"/>
<dbReference type="KEGG" id="clec:106674430"/>
<dbReference type="OMA" id="SPTHCKK"/>
<evidence type="ECO:0008006" key="5">
    <source>
        <dbReference type="Google" id="ProtNLM"/>
    </source>
</evidence>
<name>A0A8I6SCI9_CIMLE</name>